<comment type="caution">
    <text evidence="1">The sequence shown here is derived from an EMBL/GenBank/DDBJ whole genome shotgun (WGS) entry which is preliminary data.</text>
</comment>
<proteinExistence type="predicted"/>
<sequence>MALDNEIYQTFKSAFENRCFKLLIQAYQTSLTSKVIQLDWDENDISSELHEYIKLNPLRSKWKVSSNVEAHLPTDIPKIKGFSATFPRIDFRLTSFISTFEYEYFFEAKNLKEKDSALKRRYIETGINNFISGKYKDGSIVGYLVEGAPSKTVVGINKLLNKDSRNTESLSLKPNALHGDYYESEHIAVGTLKHFILNFTSN</sequence>
<keyword evidence="2" id="KW-1185">Reference proteome</keyword>
<reference evidence="1 2" key="1">
    <citation type="submission" date="2019-06" db="EMBL/GenBank/DDBJ databases">
        <title>Flavobacterium sp. MaA-Y11 from geoumgang.</title>
        <authorList>
            <person name="Jeong S."/>
        </authorList>
    </citation>
    <scope>NUCLEOTIDE SEQUENCE [LARGE SCALE GENOMIC DNA]</scope>
    <source>
        <strain evidence="1 2">MaA-Y11</strain>
    </source>
</reference>
<organism evidence="1 2">
    <name type="scientific">Flavobacterium microcysteis</name>
    <dbReference type="NCBI Taxonomy" id="2596891"/>
    <lineage>
        <taxon>Bacteria</taxon>
        <taxon>Pseudomonadati</taxon>
        <taxon>Bacteroidota</taxon>
        <taxon>Flavobacteriia</taxon>
        <taxon>Flavobacteriales</taxon>
        <taxon>Flavobacteriaceae</taxon>
        <taxon>Flavobacterium</taxon>
    </lineage>
</organism>
<dbReference type="RefSeq" id="WP_140002685.1">
    <property type="nucleotide sequence ID" value="NZ_VFJE01000056.1"/>
</dbReference>
<evidence type="ECO:0000313" key="1">
    <source>
        <dbReference type="EMBL" id="TPD65978.1"/>
    </source>
</evidence>
<protein>
    <submittedName>
        <fullName evidence="1">Uncharacterized protein</fullName>
    </submittedName>
</protein>
<gene>
    <name evidence="1" type="ORF">FJA49_17525</name>
</gene>
<evidence type="ECO:0000313" key="2">
    <source>
        <dbReference type="Proteomes" id="UP000319175"/>
    </source>
</evidence>
<dbReference type="AlphaFoldDB" id="A0A501Q0N7"/>
<dbReference type="EMBL" id="VFJE01000056">
    <property type="protein sequence ID" value="TPD65978.1"/>
    <property type="molecule type" value="Genomic_DNA"/>
</dbReference>
<dbReference type="OrthoDB" id="1096161at2"/>
<dbReference type="Proteomes" id="UP000319175">
    <property type="component" value="Unassembled WGS sequence"/>
</dbReference>
<name>A0A501Q0N7_9FLAO</name>
<accession>A0A501Q0N7</accession>
<reference evidence="1 2" key="2">
    <citation type="submission" date="2019-06" db="EMBL/GenBank/DDBJ databases">
        <authorList>
            <person name="Seo Y."/>
        </authorList>
    </citation>
    <scope>NUCLEOTIDE SEQUENCE [LARGE SCALE GENOMIC DNA]</scope>
    <source>
        <strain evidence="1 2">MaA-Y11</strain>
    </source>
</reference>